<organism evidence="2 3">
    <name type="scientific">Acidithiobacillus marinus</name>
    <dbReference type="NCBI Taxonomy" id="187490"/>
    <lineage>
        <taxon>Bacteria</taxon>
        <taxon>Pseudomonadati</taxon>
        <taxon>Pseudomonadota</taxon>
        <taxon>Acidithiobacillia</taxon>
        <taxon>Acidithiobacillales</taxon>
        <taxon>Acidithiobacillaceae</taxon>
        <taxon>Acidithiobacillus</taxon>
    </lineage>
</organism>
<gene>
    <name evidence="2" type="ORF">B1757_06925</name>
</gene>
<dbReference type="PANTHER" id="PTHR37691">
    <property type="entry name" value="BLR3518 PROTEIN"/>
    <property type="match status" value="1"/>
</dbReference>
<dbReference type="Pfam" id="PF02635">
    <property type="entry name" value="DsrE"/>
    <property type="match status" value="1"/>
</dbReference>
<feature type="signal peptide" evidence="1">
    <location>
        <begin position="1"/>
        <end position="23"/>
    </location>
</feature>
<sequence length="164" mass="17903">MKYFILSLLIFSLASLTTSAAQAADINDTAALSGLHDAKAVFLINVRNPAVVAHLVKVIGLTRKQLLEQKVTPHFVVVFIGPDVAFLTKSRRGINYMEERDVAETQKEIQQLHLKGIQFQACGVALHGMDVKPAALIPSVTPVESGFISIIAYQEKGYALVPIY</sequence>
<dbReference type="Gene3D" id="3.40.1260.10">
    <property type="entry name" value="DsrEFH-like"/>
    <property type="match status" value="1"/>
</dbReference>
<keyword evidence="3" id="KW-1185">Reference proteome</keyword>
<dbReference type="InterPro" id="IPR027396">
    <property type="entry name" value="DsrEFH-like"/>
</dbReference>
<name>A0A2I1DM50_9PROT</name>
<reference evidence="2 3" key="1">
    <citation type="submission" date="2017-03" db="EMBL/GenBank/DDBJ databases">
        <title>Draft genime sequence of the acidophilic sulfur-oxidizing bacterium Acidithiobacillus sp. SH, isolated from seawater.</title>
        <authorList>
            <person name="Sharmin S."/>
            <person name="Tokuhisa M."/>
            <person name="Kanao T."/>
            <person name="Kamimura K."/>
        </authorList>
    </citation>
    <scope>NUCLEOTIDE SEQUENCE [LARGE SCALE GENOMIC DNA]</scope>
    <source>
        <strain evidence="2 3">SH</strain>
    </source>
</reference>
<protein>
    <submittedName>
        <fullName evidence="2">Uncharacterized protein</fullName>
    </submittedName>
</protein>
<evidence type="ECO:0000256" key="1">
    <source>
        <dbReference type="SAM" id="SignalP"/>
    </source>
</evidence>
<dbReference type="AlphaFoldDB" id="A0A2I1DM50"/>
<dbReference type="Proteomes" id="UP000234329">
    <property type="component" value="Unassembled WGS sequence"/>
</dbReference>
<dbReference type="OrthoDB" id="5615986at2"/>
<dbReference type="InterPro" id="IPR003787">
    <property type="entry name" value="Sulphur_relay_DsrE/F-like"/>
</dbReference>
<dbReference type="RefSeq" id="WP_101537628.1">
    <property type="nucleotide sequence ID" value="NZ_MXAV01000029.1"/>
</dbReference>
<evidence type="ECO:0000313" key="2">
    <source>
        <dbReference type="EMBL" id="PKY10946.1"/>
    </source>
</evidence>
<feature type="chain" id="PRO_5014164073" evidence="1">
    <location>
        <begin position="24"/>
        <end position="164"/>
    </location>
</feature>
<dbReference type="SUPFAM" id="SSF75169">
    <property type="entry name" value="DsrEFH-like"/>
    <property type="match status" value="1"/>
</dbReference>
<evidence type="ECO:0000313" key="3">
    <source>
        <dbReference type="Proteomes" id="UP000234329"/>
    </source>
</evidence>
<dbReference type="InParanoid" id="A0A2I1DM50"/>
<dbReference type="PANTHER" id="PTHR37691:SF1">
    <property type="entry name" value="BLR3518 PROTEIN"/>
    <property type="match status" value="1"/>
</dbReference>
<dbReference type="EMBL" id="MXAV01000029">
    <property type="protein sequence ID" value="PKY10946.1"/>
    <property type="molecule type" value="Genomic_DNA"/>
</dbReference>
<accession>A0A2I1DM50</accession>
<keyword evidence="1" id="KW-0732">Signal</keyword>
<proteinExistence type="predicted"/>
<comment type="caution">
    <text evidence="2">The sequence shown here is derived from an EMBL/GenBank/DDBJ whole genome shotgun (WGS) entry which is preliminary data.</text>
</comment>